<keyword evidence="5" id="KW-0460">Magnesium</keyword>
<dbReference type="GO" id="GO:0046872">
    <property type="term" value="F:metal ion binding"/>
    <property type="evidence" value="ECO:0007669"/>
    <property type="project" value="UniProtKB-KW"/>
</dbReference>
<comment type="cofactor">
    <cofactor evidence="2">
        <name>Mg(2+)</name>
        <dbReference type="ChEBI" id="CHEBI:18420"/>
    </cofactor>
</comment>
<dbReference type="AlphaFoldDB" id="A0A174SH12"/>
<comment type="caution">
    <text evidence="7">The sequence shown here is derived from an EMBL/GenBank/DDBJ whole genome shotgun (WGS) entry which is preliminary data.</text>
</comment>
<gene>
    <name evidence="7" type="ORF">GKE97_08455</name>
</gene>
<dbReference type="PANTHER" id="PTHR12992:SF11">
    <property type="entry name" value="MITOCHONDRIAL COENZYME A DIPHOSPHATASE NUDT8"/>
    <property type="match status" value="1"/>
</dbReference>
<dbReference type="PROSITE" id="PS51462">
    <property type="entry name" value="NUDIX"/>
    <property type="match status" value="1"/>
</dbReference>
<dbReference type="PROSITE" id="PS00893">
    <property type="entry name" value="NUDIX_BOX"/>
    <property type="match status" value="1"/>
</dbReference>
<evidence type="ECO:0000313" key="8">
    <source>
        <dbReference type="Proteomes" id="UP000434475"/>
    </source>
</evidence>
<dbReference type="Proteomes" id="UP000434475">
    <property type="component" value="Unassembled WGS sequence"/>
</dbReference>
<evidence type="ECO:0000256" key="2">
    <source>
        <dbReference type="ARBA" id="ARBA00001946"/>
    </source>
</evidence>
<dbReference type="SUPFAM" id="SSF55811">
    <property type="entry name" value="Nudix"/>
    <property type="match status" value="1"/>
</dbReference>
<dbReference type="Gene3D" id="3.90.79.10">
    <property type="entry name" value="Nucleoside Triphosphate Pyrophosphohydrolase"/>
    <property type="match status" value="1"/>
</dbReference>
<dbReference type="InterPro" id="IPR020084">
    <property type="entry name" value="NUDIX_hydrolase_CS"/>
</dbReference>
<keyword evidence="4" id="KW-0378">Hydrolase</keyword>
<dbReference type="InterPro" id="IPR045121">
    <property type="entry name" value="CoAse"/>
</dbReference>
<protein>
    <submittedName>
        <fullName evidence="7">NUDIX domain-containing protein</fullName>
    </submittedName>
</protein>
<comment type="cofactor">
    <cofactor evidence="1">
        <name>Mn(2+)</name>
        <dbReference type="ChEBI" id="CHEBI:29035"/>
    </cofactor>
</comment>
<accession>A0A174SH12</accession>
<reference evidence="7 8" key="1">
    <citation type="journal article" date="2019" name="Nat. Med.">
        <title>A library of human gut bacterial isolates paired with longitudinal multiomics data enables mechanistic microbiome research.</title>
        <authorList>
            <person name="Poyet M."/>
            <person name="Groussin M."/>
            <person name="Gibbons S.M."/>
            <person name="Avila-Pacheco J."/>
            <person name="Jiang X."/>
            <person name="Kearney S.M."/>
            <person name="Perrotta A.R."/>
            <person name="Berdy B."/>
            <person name="Zhao S."/>
            <person name="Lieberman T.D."/>
            <person name="Swanson P.K."/>
            <person name="Smith M."/>
            <person name="Roesemann S."/>
            <person name="Alexander J.E."/>
            <person name="Rich S.A."/>
            <person name="Livny J."/>
            <person name="Vlamakis H."/>
            <person name="Clish C."/>
            <person name="Bullock K."/>
            <person name="Deik A."/>
            <person name="Scott J."/>
            <person name="Pierce K.A."/>
            <person name="Xavier R.J."/>
            <person name="Alm E.J."/>
        </authorList>
    </citation>
    <scope>NUCLEOTIDE SEQUENCE [LARGE SCALE GENOMIC DNA]</scope>
    <source>
        <strain evidence="7 8">BIOML-A2</strain>
    </source>
</reference>
<dbReference type="Pfam" id="PF00293">
    <property type="entry name" value="NUDIX"/>
    <property type="match status" value="1"/>
</dbReference>
<proteinExistence type="predicted"/>
<keyword evidence="6" id="KW-0464">Manganese</keyword>
<evidence type="ECO:0000313" key="7">
    <source>
        <dbReference type="EMBL" id="MSB19550.1"/>
    </source>
</evidence>
<dbReference type="CDD" id="cd03426">
    <property type="entry name" value="NUDIX_CoAse_Nudt7"/>
    <property type="match status" value="1"/>
</dbReference>
<organism evidence="7 8">
    <name type="scientific">Flavonifractor plautii</name>
    <name type="common">Fusobacterium plautii</name>
    <dbReference type="NCBI Taxonomy" id="292800"/>
    <lineage>
        <taxon>Bacteria</taxon>
        <taxon>Bacillati</taxon>
        <taxon>Bacillota</taxon>
        <taxon>Clostridia</taxon>
        <taxon>Eubacteriales</taxon>
        <taxon>Oscillospiraceae</taxon>
        <taxon>Flavonifractor</taxon>
    </lineage>
</organism>
<keyword evidence="3" id="KW-0479">Metal-binding</keyword>
<dbReference type="InterPro" id="IPR000086">
    <property type="entry name" value="NUDIX_hydrolase_dom"/>
</dbReference>
<evidence type="ECO:0000256" key="3">
    <source>
        <dbReference type="ARBA" id="ARBA00022723"/>
    </source>
</evidence>
<evidence type="ECO:0000256" key="1">
    <source>
        <dbReference type="ARBA" id="ARBA00001936"/>
    </source>
</evidence>
<sequence>MTAEEFRTRWTGHVPKVQDVTGEYAVLVPLVERPEGLCLLYEVRADTLGRQPGEVCFPGGRLEPGEDAVSCALRETWEELGIPRPAVEVVAELDWLTHQGGFVLYPVLGIVAPEAAERLRPGPAEVKETFFVPVDWLRAHPPEVYAYPLEPRVGEDFPYARIGFPQGYRWRGGRVEVPIYAWEGRAIWGLTGRITRRLLEGMP</sequence>
<dbReference type="PANTHER" id="PTHR12992">
    <property type="entry name" value="NUDIX HYDROLASE"/>
    <property type="match status" value="1"/>
</dbReference>
<dbReference type="EMBL" id="WKPR01000006">
    <property type="protein sequence ID" value="MSB19550.1"/>
    <property type="molecule type" value="Genomic_DNA"/>
</dbReference>
<evidence type="ECO:0000256" key="4">
    <source>
        <dbReference type="ARBA" id="ARBA00022801"/>
    </source>
</evidence>
<evidence type="ECO:0000256" key="5">
    <source>
        <dbReference type="ARBA" id="ARBA00022842"/>
    </source>
</evidence>
<evidence type="ECO:0000256" key="6">
    <source>
        <dbReference type="ARBA" id="ARBA00023211"/>
    </source>
</evidence>
<dbReference type="InterPro" id="IPR015797">
    <property type="entry name" value="NUDIX_hydrolase-like_dom_sf"/>
</dbReference>
<dbReference type="RefSeq" id="WP_009261222.1">
    <property type="nucleotide sequence ID" value="NZ_BAABXT010000001.1"/>
</dbReference>
<name>A0A174SH12_FLAPL</name>
<dbReference type="GO" id="GO:0010945">
    <property type="term" value="F:coenzyme A diphosphatase activity"/>
    <property type="evidence" value="ECO:0007669"/>
    <property type="project" value="InterPro"/>
</dbReference>